<evidence type="ECO:0000256" key="2">
    <source>
        <dbReference type="ARBA" id="ARBA00022801"/>
    </source>
</evidence>
<keyword evidence="3" id="KW-0865">Zymogen</keyword>
<name>A0A381VN74_9ZZZZ</name>
<evidence type="ECO:0000313" key="4">
    <source>
        <dbReference type="EMBL" id="SVA41785.1"/>
    </source>
</evidence>
<dbReference type="SUPFAM" id="SSF56235">
    <property type="entry name" value="N-terminal nucleophile aminohydrolases (Ntn hydrolases)"/>
    <property type="match status" value="1"/>
</dbReference>
<reference evidence="4" key="1">
    <citation type="submission" date="2018-05" db="EMBL/GenBank/DDBJ databases">
        <authorList>
            <person name="Lanie J.A."/>
            <person name="Ng W.-L."/>
            <person name="Kazmierczak K.M."/>
            <person name="Andrzejewski T.M."/>
            <person name="Davidsen T.M."/>
            <person name="Wayne K.J."/>
            <person name="Tettelin H."/>
            <person name="Glass J.I."/>
            <person name="Rusch D."/>
            <person name="Podicherti R."/>
            <person name="Tsui H.-C.T."/>
            <person name="Winkler M.E."/>
        </authorList>
    </citation>
    <scope>NUCLEOTIDE SEQUENCE</scope>
</reference>
<dbReference type="InterPro" id="IPR043147">
    <property type="entry name" value="Penicillin_amidase_A-knob"/>
</dbReference>
<dbReference type="PANTHER" id="PTHR34218">
    <property type="entry name" value="PEPTIDASE S45 PENICILLIN AMIDASE"/>
    <property type="match status" value="1"/>
</dbReference>
<gene>
    <name evidence="4" type="ORF">METZ01_LOCUS94639</name>
</gene>
<dbReference type="Gene3D" id="3.60.20.10">
    <property type="entry name" value="Glutamine Phosphoribosylpyrophosphate, subunit 1, domain 1"/>
    <property type="match status" value="1"/>
</dbReference>
<dbReference type="InterPro" id="IPR002692">
    <property type="entry name" value="S45"/>
</dbReference>
<proteinExistence type="inferred from homology"/>
<organism evidence="4">
    <name type="scientific">marine metagenome</name>
    <dbReference type="NCBI Taxonomy" id="408172"/>
    <lineage>
        <taxon>unclassified sequences</taxon>
        <taxon>metagenomes</taxon>
        <taxon>ecological metagenomes</taxon>
    </lineage>
</organism>
<evidence type="ECO:0008006" key="5">
    <source>
        <dbReference type="Google" id="ProtNLM"/>
    </source>
</evidence>
<dbReference type="PIRSF" id="PIRSF001227">
    <property type="entry name" value="Pen_acylase"/>
    <property type="match status" value="1"/>
</dbReference>
<dbReference type="InterPro" id="IPR014395">
    <property type="entry name" value="Pen/GL7ACA/AHL_acylase"/>
</dbReference>
<dbReference type="PANTHER" id="PTHR34218:SF4">
    <property type="entry name" value="ACYL-HOMOSERINE LACTONE ACYLASE QUIP"/>
    <property type="match status" value="1"/>
</dbReference>
<comment type="similarity">
    <text evidence="1">Belongs to the peptidase S45 family.</text>
</comment>
<protein>
    <recommendedName>
        <fullName evidence="5">Penicillin acylase family protein</fullName>
    </recommendedName>
</protein>
<dbReference type="Gene3D" id="2.30.120.10">
    <property type="match status" value="1"/>
</dbReference>
<dbReference type="EMBL" id="UINC01009313">
    <property type="protein sequence ID" value="SVA41785.1"/>
    <property type="molecule type" value="Genomic_DNA"/>
</dbReference>
<dbReference type="GO" id="GO:0016811">
    <property type="term" value="F:hydrolase activity, acting on carbon-nitrogen (but not peptide) bonds, in linear amides"/>
    <property type="evidence" value="ECO:0007669"/>
    <property type="project" value="InterPro"/>
</dbReference>
<dbReference type="Gene3D" id="1.10.1400.10">
    <property type="match status" value="1"/>
</dbReference>
<dbReference type="InterPro" id="IPR029055">
    <property type="entry name" value="Ntn_hydrolases_N"/>
</dbReference>
<evidence type="ECO:0000256" key="1">
    <source>
        <dbReference type="ARBA" id="ARBA00006586"/>
    </source>
</evidence>
<dbReference type="CDD" id="cd03747">
    <property type="entry name" value="Ntn_PGA_like"/>
    <property type="match status" value="1"/>
</dbReference>
<dbReference type="Gene3D" id="1.10.439.10">
    <property type="entry name" value="Penicillin Amidohydrolase, domain 1"/>
    <property type="match status" value="1"/>
</dbReference>
<dbReference type="InterPro" id="IPR043146">
    <property type="entry name" value="Penicillin_amidase_N_B-knob"/>
</dbReference>
<dbReference type="GO" id="GO:0017000">
    <property type="term" value="P:antibiotic biosynthetic process"/>
    <property type="evidence" value="ECO:0007669"/>
    <property type="project" value="InterPro"/>
</dbReference>
<dbReference type="AlphaFoldDB" id="A0A381VN74"/>
<dbReference type="InterPro" id="IPR023343">
    <property type="entry name" value="Penicillin_amidase_dom1"/>
</dbReference>
<dbReference type="Pfam" id="PF01804">
    <property type="entry name" value="Penicil_amidase"/>
    <property type="match status" value="1"/>
</dbReference>
<sequence>MFSRNYVSTAVIAGLTVWLASHGASVTAQQQTLRVAGLLSPVELVTDRWGINHIYAENEEDLFFAQGYAAARDRLFQFEVWRRQATGTVAEILGARELQRDIGARLHRFRGDLTTDLKHYHDRGDRIIPAFVRGINAYIDKTVADPDLLPLEFRLLGITPQHWTPEVVISRHQGLVGNVSSEIGNARAVAMLGADAVKELNYYYGEPDLTIDPAIDVSLLDQGILDLYRAHRRSLRFQPEDIAVAYRGDADAFQRLAAAIPSEIDLEQQDYDAIGSNNWVVAGSRTITGFPMMVNDPHRAQGAPSLRYWVHLVAPGWNVIGGGEPVLPGVSIGHNEYGAWGLTVFGQDNEDLYVYDTNPDNQDEYRYLGRWEPMSVIEETVPVRDEAPATVKLKYTRHGPVLYEDPENHKAYALRAAWLDYGSAPYLASLRMDQAHTWEEFREACEYSRIPSENMIWADREKNIGYQAVGVSPIRPRHSGLVPVPGDGRYEWDGYLPIQALPNIVNPEKGYYGTANNYTVPDGYEFWDALHYTWGDQMRAARVEEMLDAGRHMTVADMMQFQHDDLTVAGRNIVPLLREVRIDDPEVAALRDRLLDWDYVLDKDSVEAAIYVSFERRLRNNVREIVVPDEARDVVRGLNMKRLIDWLVAPDGRFGDVPVQGRDAVLATSLSEARADLIERLGSNPAHWQYGQANFKHALIRHPMTAAVSPDVRRRLDVGPLPRGGYSGTVHNTGGGDNQTSGASFMIVADTSNWDNSVGLNTPGQSGDPDSPHYRDLFELWARGQYFPIFYSRAKIDSVTESITTLRPSGTTNSGGGGR</sequence>
<evidence type="ECO:0000256" key="3">
    <source>
        <dbReference type="ARBA" id="ARBA00023145"/>
    </source>
</evidence>
<keyword evidence="2" id="KW-0378">Hydrolase</keyword>
<accession>A0A381VN74</accession>